<dbReference type="KEGG" id="aplc:110978396"/>
<dbReference type="OrthoDB" id="310364at2759"/>
<feature type="compositionally biased region" description="Polar residues" evidence="3">
    <location>
        <begin position="316"/>
        <end position="331"/>
    </location>
</feature>
<dbReference type="Proteomes" id="UP000694845">
    <property type="component" value="Unplaced"/>
</dbReference>
<protein>
    <recommendedName>
        <fullName evidence="2">Protein FAM221A</fullName>
    </recommendedName>
</protein>
<dbReference type="Pfam" id="PF14753">
    <property type="entry name" value="FAM221"/>
    <property type="match status" value="1"/>
</dbReference>
<gene>
    <name evidence="5" type="primary">LOC110978396</name>
</gene>
<dbReference type="RefSeq" id="XP_022089058.1">
    <property type="nucleotide sequence ID" value="XM_022233366.1"/>
</dbReference>
<proteinExistence type="inferred from homology"/>
<evidence type="ECO:0000313" key="5">
    <source>
        <dbReference type="RefSeq" id="XP_022089058.1"/>
    </source>
</evidence>
<name>A0A8B7Y768_ACAPL</name>
<sequence>MAAQGYHLKLGPGAAESIDQYLEYRRIVGEDDGGELFTPEQYEAYKRDVVPTRMKNRLFVSWTSPNGWDCKLVGPETPCFCQHRYKQHKTDFKEIPTERPLLLPCRVKGCRCQSYNYVPLNGSRPLRCRCKHFTDEHSEDPSHACMKSSCNCVSFKSSFTCSCEQPTYLHEMIIETKEERLARGHPVGHDTPYAAMGGLTGFSSLAEAYMRLDDSGIGPADEEFLNQPITSSDHPFLRMHASTFQQLEPPDKKVDALTKKMANFKMTGTDADMEYYEMRYQQRLKEERMKKRGVQPGPRRPQEGAAVSGHRVQPGSAKSGTRGPSRSATKR</sequence>
<evidence type="ECO:0000256" key="2">
    <source>
        <dbReference type="ARBA" id="ARBA00039630"/>
    </source>
</evidence>
<comment type="similarity">
    <text evidence="1">Belongs to the FAM221 family.</text>
</comment>
<evidence type="ECO:0000313" key="4">
    <source>
        <dbReference type="Proteomes" id="UP000694845"/>
    </source>
</evidence>
<dbReference type="GeneID" id="110978396"/>
<keyword evidence="4" id="KW-1185">Reference proteome</keyword>
<evidence type="ECO:0000256" key="1">
    <source>
        <dbReference type="ARBA" id="ARBA00011026"/>
    </source>
</evidence>
<reference evidence="5" key="1">
    <citation type="submission" date="2025-08" db="UniProtKB">
        <authorList>
            <consortium name="RefSeq"/>
        </authorList>
    </citation>
    <scope>IDENTIFICATION</scope>
</reference>
<dbReference type="PANTHER" id="PTHR31214:SF2">
    <property type="entry name" value="PROTEIN FAM221A"/>
    <property type="match status" value="1"/>
</dbReference>
<dbReference type="CTD" id="340277"/>
<dbReference type="PANTHER" id="PTHR31214">
    <property type="entry name" value="PROTEIN FAM221A-RELATED"/>
    <property type="match status" value="1"/>
</dbReference>
<evidence type="ECO:0000256" key="3">
    <source>
        <dbReference type="SAM" id="MobiDB-lite"/>
    </source>
</evidence>
<dbReference type="InterPro" id="IPR026755">
    <property type="entry name" value="Fam221a/b"/>
</dbReference>
<feature type="region of interest" description="Disordered" evidence="3">
    <location>
        <begin position="286"/>
        <end position="331"/>
    </location>
</feature>
<dbReference type="AlphaFoldDB" id="A0A8B7Y768"/>
<accession>A0A8B7Y768</accession>
<organism evidence="4 5">
    <name type="scientific">Acanthaster planci</name>
    <name type="common">Crown-of-thorns starfish</name>
    <dbReference type="NCBI Taxonomy" id="133434"/>
    <lineage>
        <taxon>Eukaryota</taxon>
        <taxon>Metazoa</taxon>
        <taxon>Echinodermata</taxon>
        <taxon>Eleutherozoa</taxon>
        <taxon>Asterozoa</taxon>
        <taxon>Asteroidea</taxon>
        <taxon>Valvatacea</taxon>
        <taxon>Valvatida</taxon>
        <taxon>Acanthasteridae</taxon>
        <taxon>Acanthaster</taxon>
    </lineage>
</organism>